<evidence type="ECO:0000256" key="1">
    <source>
        <dbReference type="ARBA" id="ARBA00022741"/>
    </source>
</evidence>
<dbReference type="FunFam" id="3.30.200.20:FF:000446">
    <property type="entry name" value="Wall-associated receptor kinase-like 20"/>
    <property type="match status" value="1"/>
</dbReference>
<dbReference type="InterPro" id="IPR001245">
    <property type="entry name" value="Ser-Thr/Tyr_kinase_cat_dom"/>
</dbReference>
<comment type="catalytic activity">
    <reaction evidence="3">
        <text>L-seryl-[protein] + ATP = O-phospho-L-seryl-[protein] + ADP + H(+)</text>
        <dbReference type="Rhea" id="RHEA:17989"/>
        <dbReference type="Rhea" id="RHEA-COMP:9863"/>
        <dbReference type="Rhea" id="RHEA-COMP:11604"/>
        <dbReference type="ChEBI" id="CHEBI:15378"/>
        <dbReference type="ChEBI" id="CHEBI:29999"/>
        <dbReference type="ChEBI" id="CHEBI:30616"/>
        <dbReference type="ChEBI" id="CHEBI:83421"/>
        <dbReference type="ChEBI" id="CHEBI:456216"/>
    </reaction>
</comment>
<reference evidence="6 7" key="1">
    <citation type="submission" date="2024-11" db="EMBL/GenBank/DDBJ databases">
        <title>A near-complete genome assembly of Cinchona calisaya.</title>
        <authorList>
            <person name="Lian D.C."/>
            <person name="Zhao X.W."/>
            <person name="Wei L."/>
        </authorList>
    </citation>
    <scope>NUCLEOTIDE SEQUENCE [LARGE SCALE GENOMIC DNA]</scope>
    <source>
        <tissue evidence="6">Nenye</tissue>
    </source>
</reference>
<dbReference type="EMBL" id="JBJUIK010000002">
    <property type="protein sequence ID" value="KAL3536439.1"/>
    <property type="molecule type" value="Genomic_DNA"/>
</dbReference>
<evidence type="ECO:0000256" key="2">
    <source>
        <dbReference type="ARBA" id="ARBA00022840"/>
    </source>
</evidence>
<keyword evidence="1" id="KW-0547">Nucleotide-binding</keyword>
<comment type="catalytic activity">
    <reaction evidence="4">
        <text>L-threonyl-[protein] + ATP = O-phospho-L-threonyl-[protein] + ADP + H(+)</text>
        <dbReference type="Rhea" id="RHEA:46608"/>
        <dbReference type="Rhea" id="RHEA-COMP:11060"/>
        <dbReference type="Rhea" id="RHEA-COMP:11605"/>
        <dbReference type="ChEBI" id="CHEBI:15378"/>
        <dbReference type="ChEBI" id="CHEBI:30013"/>
        <dbReference type="ChEBI" id="CHEBI:30616"/>
        <dbReference type="ChEBI" id="CHEBI:61977"/>
        <dbReference type="ChEBI" id="CHEBI:456216"/>
    </reaction>
</comment>
<dbReference type="SUPFAM" id="SSF56112">
    <property type="entry name" value="Protein kinase-like (PK-like)"/>
    <property type="match status" value="1"/>
</dbReference>
<dbReference type="AlphaFoldDB" id="A0ABD3AYZ2"/>
<dbReference type="InterPro" id="IPR008271">
    <property type="entry name" value="Ser/Thr_kinase_AS"/>
</dbReference>
<dbReference type="Gene3D" id="3.30.200.20">
    <property type="entry name" value="Phosphorylase Kinase, domain 1"/>
    <property type="match status" value="1"/>
</dbReference>
<dbReference type="InterPro" id="IPR000719">
    <property type="entry name" value="Prot_kinase_dom"/>
</dbReference>
<evidence type="ECO:0000313" key="6">
    <source>
        <dbReference type="EMBL" id="KAL3536439.1"/>
    </source>
</evidence>
<name>A0ABD3AYZ2_9GENT</name>
<dbReference type="Gene3D" id="1.10.510.10">
    <property type="entry name" value="Transferase(Phosphotransferase) domain 1"/>
    <property type="match status" value="1"/>
</dbReference>
<proteinExistence type="predicted"/>
<evidence type="ECO:0000313" key="7">
    <source>
        <dbReference type="Proteomes" id="UP001630127"/>
    </source>
</evidence>
<dbReference type="InterPro" id="IPR011009">
    <property type="entry name" value="Kinase-like_dom_sf"/>
</dbReference>
<evidence type="ECO:0000256" key="4">
    <source>
        <dbReference type="ARBA" id="ARBA00047951"/>
    </source>
</evidence>
<evidence type="ECO:0000259" key="5">
    <source>
        <dbReference type="PROSITE" id="PS50011"/>
    </source>
</evidence>
<evidence type="ECO:0000256" key="3">
    <source>
        <dbReference type="ARBA" id="ARBA00047558"/>
    </source>
</evidence>
<sequence length="622" mass="68808">MEGLIPLVYRAIMQYKNGNQGMIGSWVDESVSAPYMRLPGDSGRFQMADIQLFRSDCAFSTTTTSPPSSSATKRMVSAGVQSPGCHLTPRRAVNESSSVLKCKIFQLELDSCTNVLEGAKEIRSPETSALKSSVASYFPTAIFRDSNILRYAGNGVSTLRELWADSVPYPLSTGPNCGDQDYTGQGSQTAYFVRVHEGGCLAYQSFVNLDPSLPVSNRPLPGTELMWESPKEPVCKSQVDCLQLPRSKCLGLDGTNGSTESRHGRSCKVRKKISNNWIFSSRGAILLLILSGILVHLKRCLSKRQAKKILVKEREEILNANSNGKSAKLFTGKEIKRATNNFSKDNLLGSGGLGEVFKGTLADGTIIAVKRAKPGNMKGIVQVLNEVRILCQDNHCSLVGLLGCCVELEQPLLIYEYIPNGTLFDHLHGFRLRNWVPLNWLRRHMIPYQNADGLSYLHSSANPPIYHRDVKSSNILLDEKLDAKVSDFGLSRLVESSESDYTHINTSAHGMLGDLDPEYYFNLQLTDKSDVYSFGVVLLELLTSEKTIDFNRDEENVNLVVYLKKILGEEQVMDVIDPTLKELASKVELATMQAIANLAGACLDDRRQNRPSMKDEADDSKT</sequence>
<organism evidence="6 7">
    <name type="scientific">Cinchona calisaya</name>
    <dbReference type="NCBI Taxonomy" id="153742"/>
    <lineage>
        <taxon>Eukaryota</taxon>
        <taxon>Viridiplantae</taxon>
        <taxon>Streptophyta</taxon>
        <taxon>Embryophyta</taxon>
        <taxon>Tracheophyta</taxon>
        <taxon>Spermatophyta</taxon>
        <taxon>Magnoliopsida</taxon>
        <taxon>eudicotyledons</taxon>
        <taxon>Gunneridae</taxon>
        <taxon>Pentapetalae</taxon>
        <taxon>asterids</taxon>
        <taxon>lamiids</taxon>
        <taxon>Gentianales</taxon>
        <taxon>Rubiaceae</taxon>
        <taxon>Cinchonoideae</taxon>
        <taxon>Cinchoneae</taxon>
        <taxon>Cinchona</taxon>
    </lineage>
</organism>
<dbReference type="Pfam" id="PF07714">
    <property type="entry name" value="PK_Tyr_Ser-Thr"/>
    <property type="match status" value="1"/>
</dbReference>
<dbReference type="SMART" id="SM00220">
    <property type="entry name" value="S_TKc"/>
    <property type="match status" value="1"/>
</dbReference>
<feature type="domain" description="Protein kinase" evidence="5">
    <location>
        <begin position="342"/>
        <end position="622"/>
    </location>
</feature>
<dbReference type="InterPro" id="IPR045274">
    <property type="entry name" value="WAK-like"/>
</dbReference>
<dbReference type="Proteomes" id="UP001630127">
    <property type="component" value="Unassembled WGS sequence"/>
</dbReference>
<dbReference type="GO" id="GO:0005524">
    <property type="term" value="F:ATP binding"/>
    <property type="evidence" value="ECO:0007669"/>
    <property type="project" value="UniProtKB-KW"/>
</dbReference>
<dbReference type="PANTHER" id="PTHR27005:SF11">
    <property type="entry name" value="WALL-ASSOCIATED RECEPTOR KINASE-LIKE 20"/>
    <property type="match status" value="1"/>
</dbReference>
<dbReference type="PROSITE" id="PS00108">
    <property type="entry name" value="PROTEIN_KINASE_ST"/>
    <property type="match status" value="1"/>
</dbReference>
<comment type="caution">
    <text evidence="6">The sequence shown here is derived from an EMBL/GenBank/DDBJ whole genome shotgun (WGS) entry which is preliminary data.</text>
</comment>
<keyword evidence="7" id="KW-1185">Reference proteome</keyword>
<gene>
    <name evidence="6" type="ORF">ACH5RR_004900</name>
</gene>
<keyword evidence="2" id="KW-0067">ATP-binding</keyword>
<dbReference type="PANTHER" id="PTHR27005">
    <property type="entry name" value="WALL-ASSOCIATED RECEPTOR KINASE-LIKE 21"/>
    <property type="match status" value="1"/>
</dbReference>
<dbReference type="PROSITE" id="PS50011">
    <property type="entry name" value="PROTEIN_KINASE_DOM"/>
    <property type="match status" value="1"/>
</dbReference>
<accession>A0ABD3AYZ2</accession>
<protein>
    <recommendedName>
        <fullName evidence="5">Protein kinase domain-containing protein</fullName>
    </recommendedName>
</protein>